<dbReference type="InterPro" id="IPR000014">
    <property type="entry name" value="PAS"/>
</dbReference>
<dbReference type="InterPro" id="IPR036097">
    <property type="entry name" value="HisK_dim/P_sf"/>
</dbReference>
<comment type="catalytic activity">
    <reaction evidence="1">
        <text>ATP + protein L-histidine = ADP + protein N-phospho-L-histidine.</text>
        <dbReference type="EC" id="2.7.13.3"/>
    </reaction>
</comment>
<evidence type="ECO:0000313" key="13">
    <source>
        <dbReference type="Proteomes" id="UP000652427"/>
    </source>
</evidence>
<dbReference type="Gene3D" id="6.10.250.2580">
    <property type="match status" value="1"/>
</dbReference>
<dbReference type="PROSITE" id="PS50109">
    <property type="entry name" value="HIS_KIN"/>
    <property type="match status" value="1"/>
</dbReference>
<evidence type="ECO:0000256" key="8">
    <source>
        <dbReference type="ARBA" id="ARBA00023012"/>
    </source>
</evidence>
<dbReference type="Proteomes" id="UP000652427">
    <property type="component" value="Unassembled WGS sequence"/>
</dbReference>
<dbReference type="SUPFAM" id="SSF47384">
    <property type="entry name" value="Homodimeric domain of signal transducing histidine kinase"/>
    <property type="match status" value="1"/>
</dbReference>
<dbReference type="PRINTS" id="PR00344">
    <property type="entry name" value="BCTRLSENSOR"/>
</dbReference>
<dbReference type="CDD" id="cd00130">
    <property type="entry name" value="PAS"/>
    <property type="match status" value="1"/>
</dbReference>
<evidence type="ECO:0000259" key="11">
    <source>
        <dbReference type="PROSITE" id="PS50113"/>
    </source>
</evidence>
<dbReference type="InterPro" id="IPR003594">
    <property type="entry name" value="HATPase_dom"/>
</dbReference>
<dbReference type="NCBIfam" id="TIGR00229">
    <property type="entry name" value="sensory_box"/>
    <property type="match status" value="2"/>
</dbReference>
<evidence type="ECO:0000256" key="6">
    <source>
        <dbReference type="ARBA" id="ARBA00022777"/>
    </source>
</evidence>
<keyword evidence="5" id="KW-0547">Nucleotide-binding</keyword>
<dbReference type="RefSeq" id="WP_176278410.1">
    <property type="nucleotide sequence ID" value="NZ_JABWMH010000001.1"/>
</dbReference>
<dbReference type="Gene3D" id="3.30.450.20">
    <property type="entry name" value="PAS domain"/>
    <property type="match status" value="2"/>
</dbReference>
<dbReference type="InterPro" id="IPR000700">
    <property type="entry name" value="PAS-assoc_C"/>
</dbReference>
<evidence type="ECO:0000256" key="7">
    <source>
        <dbReference type="ARBA" id="ARBA00022840"/>
    </source>
</evidence>
<keyword evidence="6" id="KW-0418">Kinase</keyword>
<name>A0ABX2MZL6_9SPHN</name>
<evidence type="ECO:0000259" key="9">
    <source>
        <dbReference type="PROSITE" id="PS50109"/>
    </source>
</evidence>
<dbReference type="SUPFAM" id="SSF55785">
    <property type="entry name" value="PYP-like sensor domain (PAS domain)"/>
    <property type="match status" value="2"/>
</dbReference>
<dbReference type="SMART" id="SM00388">
    <property type="entry name" value="HisKA"/>
    <property type="match status" value="1"/>
</dbReference>
<dbReference type="EC" id="2.7.13.3" evidence="2"/>
<dbReference type="InterPro" id="IPR036890">
    <property type="entry name" value="HATPase_C_sf"/>
</dbReference>
<evidence type="ECO:0000256" key="2">
    <source>
        <dbReference type="ARBA" id="ARBA00012438"/>
    </source>
</evidence>
<dbReference type="CDD" id="cd00082">
    <property type="entry name" value="HisKA"/>
    <property type="match status" value="1"/>
</dbReference>
<comment type="caution">
    <text evidence="12">The sequence shown here is derived from an EMBL/GenBank/DDBJ whole genome shotgun (WGS) entry which is preliminary data.</text>
</comment>
<evidence type="ECO:0000256" key="1">
    <source>
        <dbReference type="ARBA" id="ARBA00000085"/>
    </source>
</evidence>
<dbReference type="PANTHER" id="PTHR43065:SF10">
    <property type="entry name" value="PEROXIDE STRESS-ACTIVATED HISTIDINE KINASE MAK3"/>
    <property type="match status" value="1"/>
</dbReference>
<evidence type="ECO:0000313" key="12">
    <source>
        <dbReference type="EMBL" id="NVD26900.1"/>
    </source>
</evidence>
<organism evidence="12 13">
    <name type="scientific">Parasphingorhabdus flavimaris</name>
    <dbReference type="NCBI Taxonomy" id="266812"/>
    <lineage>
        <taxon>Bacteria</taxon>
        <taxon>Pseudomonadati</taxon>
        <taxon>Pseudomonadota</taxon>
        <taxon>Alphaproteobacteria</taxon>
        <taxon>Sphingomonadales</taxon>
        <taxon>Sphingomonadaceae</taxon>
        <taxon>Parasphingorhabdus</taxon>
    </lineage>
</organism>
<dbReference type="Gene3D" id="3.30.565.10">
    <property type="entry name" value="Histidine kinase-like ATPase, C-terminal domain"/>
    <property type="match status" value="1"/>
</dbReference>
<dbReference type="PANTHER" id="PTHR43065">
    <property type="entry name" value="SENSOR HISTIDINE KINASE"/>
    <property type="match status" value="1"/>
</dbReference>
<dbReference type="SMART" id="SM00091">
    <property type="entry name" value="PAS"/>
    <property type="match status" value="2"/>
</dbReference>
<dbReference type="PROSITE" id="PS50112">
    <property type="entry name" value="PAS"/>
    <property type="match status" value="1"/>
</dbReference>
<dbReference type="Pfam" id="PF00989">
    <property type="entry name" value="PAS"/>
    <property type="match status" value="1"/>
</dbReference>
<evidence type="ECO:0000256" key="4">
    <source>
        <dbReference type="ARBA" id="ARBA00022679"/>
    </source>
</evidence>
<accession>A0ABX2MZL6</accession>
<dbReference type="InterPro" id="IPR004358">
    <property type="entry name" value="Sig_transdc_His_kin-like_C"/>
</dbReference>
<gene>
    <name evidence="12" type="ORF">HUO14_03135</name>
</gene>
<dbReference type="SUPFAM" id="SSF55874">
    <property type="entry name" value="ATPase domain of HSP90 chaperone/DNA topoisomerase II/histidine kinase"/>
    <property type="match status" value="1"/>
</dbReference>
<keyword evidence="4" id="KW-0808">Transferase</keyword>
<feature type="domain" description="PAC" evidence="11">
    <location>
        <begin position="209"/>
        <end position="268"/>
    </location>
</feature>
<evidence type="ECO:0000256" key="3">
    <source>
        <dbReference type="ARBA" id="ARBA00022553"/>
    </source>
</evidence>
<dbReference type="InterPro" id="IPR035965">
    <property type="entry name" value="PAS-like_dom_sf"/>
</dbReference>
<keyword evidence="13" id="KW-1185">Reference proteome</keyword>
<proteinExistence type="predicted"/>
<keyword evidence="8" id="KW-0902">Two-component regulatory system</keyword>
<dbReference type="Gene3D" id="1.10.287.130">
    <property type="match status" value="1"/>
</dbReference>
<dbReference type="InterPro" id="IPR013656">
    <property type="entry name" value="PAS_4"/>
</dbReference>
<evidence type="ECO:0000256" key="5">
    <source>
        <dbReference type="ARBA" id="ARBA00022741"/>
    </source>
</evidence>
<keyword evidence="3" id="KW-0597">Phosphoprotein</keyword>
<dbReference type="InterPro" id="IPR013767">
    <property type="entry name" value="PAS_fold"/>
</dbReference>
<dbReference type="Pfam" id="PF02518">
    <property type="entry name" value="HATPase_c"/>
    <property type="match status" value="1"/>
</dbReference>
<protein>
    <recommendedName>
        <fullName evidence="2">histidine kinase</fullName>
        <ecNumber evidence="2">2.7.13.3</ecNumber>
    </recommendedName>
</protein>
<dbReference type="Pfam" id="PF08448">
    <property type="entry name" value="PAS_4"/>
    <property type="match status" value="1"/>
</dbReference>
<dbReference type="Pfam" id="PF00512">
    <property type="entry name" value="HisKA"/>
    <property type="match status" value="1"/>
</dbReference>
<feature type="domain" description="PAC" evidence="11">
    <location>
        <begin position="88"/>
        <end position="140"/>
    </location>
</feature>
<reference evidence="12 13" key="1">
    <citation type="submission" date="2020-06" db="EMBL/GenBank/DDBJ databases">
        <authorList>
            <person name="Kim S.-J."/>
            <person name="Park S.-J."/>
        </authorList>
    </citation>
    <scope>NUCLEOTIDE SEQUENCE [LARGE SCALE GENOMIC DNA]</scope>
    <source>
        <strain evidence="12 13">SW-151</strain>
    </source>
</reference>
<feature type="domain" description="Histidine kinase" evidence="9">
    <location>
        <begin position="288"/>
        <end position="503"/>
    </location>
</feature>
<evidence type="ECO:0000259" key="10">
    <source>
        <dbReference type="PROSITE" id="PS50112"/>
    </source>
</evidence>
<dbReference type="PROSITE" id="PS50113">
    <property type="entry name" value="PAC"/>
    <property type="match status" value="2"/>
</dbReference>
<keyword evidence="7" id="KW-0067">ATP-binding</keyword>
<feature type="domain" description="PAS" evidence="10">
    <location>
        <begin position="141"/>
        <end position="211"/>
    </location>
</feature>
<sequence length="510" mass="55521">MGKTNAFDTKRPLGLESVLSSLPNCVMIVDRDLQAINCSVAGLNIMGVASIAELPEGAPATCVAASHKPIFQESMARAFDVRPNRNIEPFEVKLEFPDGRAMLTLCNLAPLANPDGDVDAVLISFQDITAHKNTEKKLEQADSILKSILTTIPDAMIVIDEAGLVSSFSATAEKMFGYPQEEIIGKNVKILMPEPYRAAHDGYIERYIRTDEKRIIGIGRTVVGCRKDGTTFPLQLEVGEAKIGNERYFTGFIIDLTEKKQTEAELQSLQADLAHASRLSAVGTLASSLAHEINQPLTAIANYLSAARDMMDGDLSENREFFREALQESVSESLRAGIIVRRLREFVSRGEINRGILSIAQVVEDATVLGTIGAQEKGVEFSIDIAPDTNHVFVDRVQIQQVMVNLMRNAIEAMSDSAEKKLHIGVTSIDDERVEISVSDTGSGIDQELGERIFDPFASTKGTGMGLGLSICRTILEAHGGTIRAEPNPGGGTIFRLTLEKAEEEQDVDE</sequence>
<dbReference type="SMART" id="SM00387">
    <property type="entry name" value="HATPase_c"/>
    <property type="match status" value="1"/>
</dbReference>
<dbReference type="InterPro" id="IPR005467">
    <property type="entry name" value="His_kinase_dom"/>
</dbReference>
<dbReference type="InterPro" id="IPR003661">
    <property type="entry name" value="HisK_dim/P_dom"/>
</dbReference>
<dbReference type="EMBL" id="JABWMH010000001">
    <property type="protein sequence ID" value="NVD26900.1"/>
    <property type="molecule type" value="Genomic_DNA"/>
</dbReference>